<keyword evidence="4 7" id="KW-0812">Transmembrane</keyword>
<organism evidence="9 10">
    <name type="scientific">Halogranum gelatinilyticum</name>
    <dbReference type="NCBI Taxonomy" id="660521"/>
    <lineage>
        <taxon>Archaea</taxon>
        <taxon>Methanobacteriati</taxon>
        <taxon>Methanobacteriota</taxon>
        <taxon>Stenosarchaea group</taxon>
        <taxon>Halobacteria</taxon>
        <taxon>Halobacteriales</taxon>
        <taxon>Haloferacaceae</taxon>
    </lineage>
</organism>
<feature type="transmembrane region" description="Helical" evidence="7">
    <location>
        <begin position="83"/>
        <end position="100"/>
    </location>
</feature>
<feature type="transmembrane region" description="Helical" evidence="7">
    <location>
        <begin position="12"/>
        <end position="32"/>
    </location>
</feature>
<dbReference type="RefSeq" id="WP_089693160.1">
    <property type="nucleotide sequence ID" value="NZ_FNHL01000001.1"/>
</dbReference>
<protein>
    <submittedName>
        <fullName evidence="9">Peptide/nickel transport system permease protein</fullName>
    </submittedName>
</protein>
<keyword evidence="3" id="KW-1003">Cell membrane</keyword>
<keyword evidence="5 7" id="KW-1133">Transmembrane helix</keyword>
<dbReference type="SUPFAM" id="SSF161098">
    <property type="entry name" value="MetI-like"/>
    <property type="match status" value="1"/>
</dbReference>
<dbReference type="Proteomes" id="UP000199451">
    <property type="component" value="Unassembled WGS sequence"/>
</dbReference>
<dbReference type="GO" id="GO:0055085">
    <property type="term" value="P:transmembrane transport"/>
    <property type="evidence" value="ECO:0007669"/>
    <property type="project" value="InterPro"/>
</dbReference>
<dbReference type="InterPro" id="IPR000515">
    <property type="entry name" value="MetI-like"/>
</dbReference>
<evidence type="ECO:0000313" key="10">
    <source>
        <dbReference type="Proteomes" id="UP000199451"/>
    </source>
</evidence>
<gene>
    <name evidence="9" type="ORF">SAMN04487949_0182</name>
</gene>
<dbReference type="PANTHER" id="PTHR43163:SF6">
    <property type="entry name" value="DIPEPTIDE TRANSPORT SYSTEM PERMEASE PROTEIN DPPB-RELATED"/>
    <property type="match status" value="1"/>
</dbReference>
<dbReference type="InterPro" id="IPR045621">
    <property type="entry name" value="BPD_transp_1_N"/>
</dbReference>
<feature type="transmembrane region" description="Helical" evidence="7">
    <location>
        <begin position="107"/>
        <end position="127"/>
    </location>
</feature>
<reference evidence="10" key="1">
    <citation type="submission" date="2016-10" db="EMBL/GenBank/DDBJ databases">
        <authorList>
            <person name="Varghese N."/>
            <person name="Submissions S."/>
        </authorList>
    </citation>
    <scope>NUCLEOTIDE SEQUENCE [LARGE SCALE GENOMIC DNA]</scope>
    <source>
        <strain evidence="10">CGMCC 1.10119</strain>
    </source>
</reference>
<sequence length="348" mass="38391">MSRWQYLLKRILLAVPVVLFGVTITFLIVRLGPIDPAAAILGPTSTSGAEAERIREQLGLNDPLWEQYLQYIWNLVTLNMPNSWVISPGTPSFDLILIYLPRTMWLGFWSVLIALFVGIPLGFYAGLNPNTSGDYVASFSGIVWRAMPNFWLAVILVSILAQSQDLLGFEWATFLVETNIVTPPSLDFLKQPLTLLTSPGESWPELLAATKQIAPAALVLGSSSMGNEMRIGRTAVLETINSNYVETARAKGLPERTIVWKHVFRNALIPLIPIITSEAFILISGSVLVELVFAINGMGYLFYQASLQGDLPLVGALMYITIVLLVSVNILQDILYTVVDPRVGIDQN</sequence>
<dbReference type="AlphaFoldDB" id="A0A1G9P034"/>
<dbReference type="PROSITE" id="PS50928">
    <property type="entry name" value="ABC_TM1"/>
    <property type="match status" value="1"/>
</dbReference>
<keyword evidence="6 7" id="KW-0472">Membrane</keyword>
<dbReference type="CDD" id="cd06261">
    <property type="entry name" value="TM_PBP2"/>
    <property type="match status" value="1"/>
</dbReference>
<dbReference type="STRING" id="660521.SAMN04487949_0182"/>
<evidence type="ECO:0000256" key="4">
    <source>
        <dbReference type="ARBA" id="ARBA00022692"/>
    </source>
</evidence>
<feature type="domain" description="ABC transmembrane type-1" evidence="8">
    <location>
        <begin position="100"/>
        <end position="332"/>
    </location>
</feature>
<dbReference type="Gene3D" id="1.10.3720.10">
    <property type="entry name" value="MetI-like"/>
    <property type="match status" value="1"/>
</dbReference>
<evidence type="ECO:0000256" key="1">
    <source>
        <dbReference type="ARBA" id="ARBA00004651"/>
    </source>
</evidence>
<feature type="transmembrane region" description="Helical" evidence="7">
    <location>
        <begin position="315"/>
        <end position="339"/>
    </location>
</feature>
<evidence type="ECO:0000313" key="9">
    <source>
        <dbReference type="EMBL" id="SDL92196.1"/>
    </source>
</evidence>
<proteinExistence type="inferred from homology"/>
<dbReference type="OrthoDB" id="44105at2157"/>
<dbReference type="EMBL" id="FNHL01000001">
    <property type="protein sequence ID" value="SDL92196.1"/>
    <property type="molecule type" value="Genomic_DNA"/>
</dbReference>
<evidence type="ECO:0000256" key="5">
    <source>
        <dbReference type="ARBA" id="ARBA00022989"/>
    </source>
</evidence>
<accession>A0A1G9P034</accession>
<evidence type="ECO:0000256" key="2">
    <source>
        <dbReference type="ARBA" id="ARBA00022448"/>
    </source>
</evidence>
<dbReference type="InterPro" id="IPR035906">
    <property type="entry name" value="MetI-like_sf"/>
</dbReference>
<evidence type="ECO:0000256" key="3">
    <source>
        <dbReference type="ARBA" id="ARBA00022475"/>
    </source>
</evidence>
<dbReference type="Pfam" id="PF00528">
    <property type="entry name" value="BPD_transp_1"/>
    <property type="match status" value="1"/>
</dbReference>
<evidence type="ECO:0000256" key="7">
    <source>
        <dbReference type="RuleBase" id="RU363032"/>
    </source>
</evidence>
<comment type="subcellular location">
    <subcellularLocation>
        <location evidence="1 7">Cell membrane</location>
        <topology evidence="1 7">Multi-pass membrane protein</topology>
    </subcellularLocation>
</comment>
<evidence type="ECO:0000256" key="6">
    <source>
        <dbReference type="ARBA" id="ARBA00023136"/>
    </source>
</evidence>
<keyword evidence="10" id="KW-1185">Reference proteome</keyword>
<dbReference type="GO" id="GO:0005886">
    <property type="term" value="C:plasma membrane"/>
    <property type="evidence" value="ECO:0007669"/>
    <property type="project" value="UniProtKB-SubCell"/>
</dbReference>
<comment type="similarity">
    <text evidence="7">Belongs to the binding-protein-dependent transport system permease family.</text>
</comment>
<evidence type="ECO:0000259" key="8">
    <source>
        <dbReference type="PROSITE" id="PS50928"/>
    </source>
</evidence>
<dbReference type="Pfam" id="PF19300">
    <property type="entry name" value="BPD_transp_1_N"/>
    <property type="match status" value="1"/>
</dbReference>
<feature type="transmembrane region" description="Helical" evidence="7">
    <location>
        <begin position="142"/>
        <end position="161"/>
    </location>
</feature>
<dbReference type="PANTHER" id="PTHR43163">
    <property type="entry name" value="DIPEPTIDE TRANSPORT SYSTEM PERMEASE PROTEIN DPPB-RELATED"/>
    <property type="match status" value="1"/>
</dbReference>
<keyword evidence="2 7" id="KW-0813">Transport</keyword>
<name>A0A1G9P034_9EURY</name>